<dbReference type="EMBL" id="CM035410">
    <property type="protein sequence ID" value="KAH7436664.1"/>
    <property type="molecule type" value="Genomic_DNA"/>
</dbReference>
<comment type="caution">
    <text evidence="1">The sequence shown here is derived from an EMBL/GenBank/DDBJ whole genome shotgun (WGS) entry which is preliminary data.</text>
</comment>
<evidence type="ECO:0000313" key="2">
    <source>
        <dbReference type="Proteomes" id="UP000825935"/>
    </source>
</evidence>
<dbReference type="AlphaFoldDB" id="A0A8T2UTD1"/>
<reference evidence="1" key="1">
    <citation type="submission" date="2021-08" db="EMBL/GenBank/DDBJ databases">
        <title>WGS assembly of Ceratopteris richardii.</title>
        <authorList>
            <person name="Marchant D.B."/>
            <person name="Chen G."/>
            <person name="Jenkins J."/>
            <person name="Shu S."/>
            <person name="Leebens-Mack J."/>
            <person name="Grimwood J."/>
            <person name="Schmutz J."/>
            <person name="Soltis P."/>
            <person name="Soltis D."/>
            <person name="Chen Z.-H."/>
        </authorList>
    </citation>
    <scope>NUCLEOTIDE SEQUENCE</scope>
    <source>
        <strain evidence="1">Whitten #5841</strain>
        <tissue evidence="1">Leaf</tissue>
    </source>
</reference>
<organism evidence="1 2">
    <name type="scientific">Ceratopteris richardii</name>
    <name type="common">Triangle waterfern</name>
    <dbReference type="NCBI Taxonomy" id="49495"/>
    <lineage>
        <taxon>Eukaryota</taxon>
        <taxon>Viridiplantae</taxon>
        <taxon>Streptophyta</taxon>
        <taxon>Embryophyta</taxon>
        <taxon>Tracheophyta</taxon>
        <taxon>Polypodiopsida</taxon>
        <taxon>Polypodiidae</taxon>
        <taxon>Polypodiales</taxon>
        <taxon>Pteridineae</taxon>
        <taxon>Pteridaceae</taxon>
        <taxon>Parkerioideae</taxon>
        <taxon>Ceratopteris</taxon>
    </lineage>
</organism>
<protein>
    <submittedName>
        <fullName evidence="1">Uncharacterized protein</fullName>
    </submittedName>
</protein>
<name>A0A8T2UTD1_CERRI</name>
<gene>
    <name evidence="1" type="ORF">KP509_05G030100</name>
</gene>
<evidence type="ECO:0000313" key="1">
    <source>
        <dbReference type="EMBL" id="KAH7436664.1"/>
    </source>
</evidence>
<proteinExistence type="predicted"/>
<keyword evidence="2" id="KW-1185">Reference proteome</keyword>
<accession>A0A8T2UTD1</accession>
<dbReference type="Proteomes" id="UP000825935">
    <property type="component" value="Chromosome 5"/>
</dbReference>
<sequence>MQTSQPCEGACQFKNIGASTHKQLYTDISRSIIQTILSIQSCEDAKCKKDLRQLSFSLQEGLTNEDAFSWIAVKNLNLHKPFSVGAYQQSLGTLARNLTYWLRKSIWRA</sequence>